<keyword evidence="1" id="KW-0812">Transmembrane</keyword>
<dbReference type="PROSITE" id="PS51677">
    <property type="entry name" value="NODB"/>
    <property type="match status" value="1"/>
</dbReference>
<dbReference type="SUPFAM" id="SSF88713">
    <property type="entry name" value="Glycoside hydrolase/deacetylase"/>
    <property type="match status" value="1"/>
</dbReference>
<evidence type="ECO:0000259" key="2">
    <source>
        <dbReference type="PROSITE" id="PS51677"/>
    </source>
</evidence>
<evidence type="ECO:0000313" key="4">
    <source>
        <dbReference type="Proteomes" id="UP001595693"/>
    </source>
</evidence>
<dbReference type="RefSeq" id="WP_238385562.1">
    <property type="nucleotide sequence ID" value="NZ_JBHSAJ010000026.1"/>
</dbReference>
<name>A0ABV8D900_9BURK</name>
<comment type="caution">
    <text evidence="3">The sequence shown here is derived from an EMBL/GenBank/DDBJ whole genome shotgun (WGS) entry which is preliminary data.</text>
</comment>
<dbReference type="PANTHER" id="PTHR10587">
    <property type="entry name" value="GLYCOSYL TRANSFERASE-RELATED"/>
    <property type="match status" value="1"/>
</dbReference>
<dbReference type="InterPro" id="IPR011330">
    <property type="entry name" value="Glyco_hydro/deAcase_b/a-brl"/>
</dbReference>
<dbReference type="Gene3D" id="3.20.20.370">
    <property type="entry name" value="Glycoside hydrolase/deacetylase"/>
    <property type="match status" value="1"/>
</dbReference>
<accession>A0ABV8D900</accession>
<protein>
    <submittedName>
        <fullName evidence="3">Polysaccharide deacetylase family protein</fullName>
    </submittedName>
</protein>
<evidence type="ECO:0000313" key="3">
    <source>
        <dbReference type="EMBL" id="MFC3934951.1"/>
    </source>
</evidence>
<keyword evidence="4" id="KW-1185">Reference proteome</keyword>
<gene>
    <name evidence="3" type="ORF">ACFOW3_09960</name>
</gene>
<dbReference type="CDD" id="cd10917">
    <property type="entry name" value="CE4_NodB_like_6s_7s"/>
    <property type="match status" value="1"/>
</dbReference>
<dbReference type="InterPro" id="IPR002509">
    <property type="entry name" value="NODB_dom"/>
</dbReference>
<evidence type="ECO:0000256" key="1">
    <source>
        <dbReference type="SAM" id="Phobius"/>
    </source>
</evidence>
<sequence length="285" mass="31020">MDVATRAPLIGDGVRASAPRRGVSLRFCFAIYFVAASVFISSASAQKDCKKPLYLTFDTGHMAVAPLVADVLARQQVRVTFFAANERTQEGDGSLGAHWASWWHARAAEGHEFASHTWDHTYWRADLGSAQAPSFRVRPSAGPRAGQDFVLTAAGYCEEIARAADRLKHVTGKTPLPLFRAPGGKTSPQLLASARACGYTHVGWSPAGFLGDELPSEKASNTALLNKALRDVRSGDILLAHLGIWSRKDPWAPAVLEPLIVGLKERGFCFRTLREHPDYAPLMGR</sequence>
<reference evidence="4" key="1">
    <citation type="journal article" date="2019" name="Int. J. Syst. Evol. Microbiol.">
        <title>The Global Catalogue of Microorganisms (GCM) 10K type strain sequencing project: providing services to taxonomists for standard genome sequencing and annotation.</title>
        <authorList>
            <consortium name="The Broad Institute Genomics Platform"/>
            <consortium name="The Broad Institute Genome Sequencing Center for Infectious Disease"/>
            <person name="Wu L."/>
            <person name="Ma J."/>
        </authorList>
    </citation>
    <scope>NUCLEOTIDE SEQUENCE [LARGE SCALE GENOMIC DNA]</scope>
    <source>
        <strain evidence="4">CCUG 2113</strain>
    </source>
</reference>
<dbReference type="EMBL" id="JBHSAJ010000026">
    <property type="protein sequence ID" value="MFC3934951.1"/>
    <property type="molecule type" value="Genomic_DNA"/>
</dbReference>
<proteinExistence type="predicted"/>
<feature type="domain" description="NodB homology" evidence="2">
    <location>
        <begin position="51"/>
        <end position="271"/>
    </location>
</feature>
<dbReference type="Proteomes" id="UP001595693">
    <property type="component" value="Unassembled WGS sequence"/>
</dbReference>
<dbReference type="Pfam" id="PF01522">
    <property type="entry name" value="Polysacc_deac_1"/>
    <property type="match status" value="1"/>
</dbReference>
<organism evidence="3 4">
    <name type="scientific">Acidovorax facilis</name>
    <dbReference type="NCBI Taxonomy" id="12917"/>
    <lineage>
        <taxon>Bacteria</taxon>
        <taxon>Pseudomonadati</taxon>
        <taxon>Pseudomonadota</taxon>
        <taxon>Betaproteobacteria</taxon>
        <taxon>Burkholderiales</taxon>
        <taxon>Comamonadaceae</taxon>
        <taxon>Acidovorax</taxon>
    </lineage>
</organism>
<feature type="transmembrane region" description="Helical" evidence="1">
    <location>
        <begin position="23"/>
        <end position="43"/>
    </location>
</feature>
<keyword evidence="1" id="KW-0472">Membrane</keyword>
<keyword evidence="1" id="KW-1133">Transmembrane helix</keyword>
<dbReference type="InterPro" id="IPR050248">
    <property type="entry name" value="Polysacc_deacetylase_ArnD"/>
</dbReference>